<reference evidence="7" key="2">
    <citation type="submission" date="2020-09" db="EMBL/GenBank/DDBJ databases">
        <authorList>
            <person name="Sun Q."/>
            <person name="Zhou Y."/>
        </authorList>
    </citation>
    <scope>NUCLEOTIDE SEQUENCE</scope>
    <source>
        <strain evidence="7">CGMCC 1.15758</strain>
    </source>
</reference>
<feature type="domain" description="Dyp-type peroxidase C-terminal" evidence="6">
    <location>
        <begin position="136"/>
        <end position="293"/>
    </location>
</feature>
<sequence length="303" mass="34896">MTKIPKYQQGILENLPSSAIYLFFVLENKSKLNEVMQTLRQLIDGQSTVIGLGEALMHKAELKSDFKAYTPTIKQQKLAPKTHCDLVLWLRDNDQGMLMHKARQMIAIASDAFKCTDISRACTYLTYVEDGKMVDHDLSGFEDGTENPKGDEQFNTAIIVSDDKYLDGSSFWTIQKWQHDFAWLDKASQQAKEEIIGRSLDDNREFEDNKPFAHVKRTAQESFEPEAFMWRRSMPWINDRLEGGLMFSCFATSFYPFEAQFLRMTGEEDGIVDGLFKFSKIVSTQFLWCPPFVKGKLVLPKFE</sequence>
<organism evidence="7 8">
    <name type="scientific">Cysteiniphilum litorale</name>
    <dbReference type="NCBI Taxonomy" id="2056700"/>
    <lineage>
        <taxon>Bacteria</taxon>
        <taxon>Pseudomonadati</taxon>
        <taxon>Pseudomonadota</taxon>
        <taxon>Gammaproteobacteria</taxon>
        <taxon>Thiotrichales</taxon>
        <taxon>Fastidiosibacteraceae</taxon>
        <taxon>Cysteiniphilum</taxon>
    </lineage>
</organism>
<keyword evidence="5" id="KW-0408">Iron</keyword>
<dbReference type="InterPro" id="IPR011008">
    <property type="entry name" value="Dimeric_a/b-barrel"/>
</dbReference>
<dbReference type="GO" id="GO:0046872">
    <property type="term" value="F:metal ion binding"/>
    <property type="evidence" value="ECO:0007669"/>
    <property type="project" value="UniProtKB-KW"/>
</dbReference>
<evidence type="ECO:0000313" key="8">
    <source>
        <dbReference type="Proteomes" id="UP000636949"/>
    </source>
</evidence>
<comment type="caution">
    <text evidence="7">The sequence shown here is derived from an EMBL/GenBank/DDBJ whole genome shotgun (WGS) entry which is preliminary data.</text>
</comment>
<dbReference type="SUPFAM" id="SSF54909">
    <property type="entry name" value="Dimeric alpha+beta barrel"/>
    <property type="match status" value="1"/>
</dbReference>
<evidence type="ECO:0000313" key="7">
    <source>
        <dbReference type="EMBL" id="GGG01283.1"/>
    </source>
</evidence>
<protein>
    <submittedName>
        <fullName evidence="7">Peroxidase</fullName>
    </submittedName>
</protein>
<keyword evidence="3" id="KW-0479">Metal-binding</keyword>
<keyword evidence="8" id="KW-1185">Reference proteome</keyword>
<comment type="cofactor">
    <cofactor evidence="1">
        <name>heme b</name>
        <dbReference type="ChEBI" id="CHEBI:60344"/>
    </cofactor>
</comment>
<evidence type="ECO:0000256" key="2">
    <source>
        <dbReference type="ARBA" id="ARBA00022559"/>
    </source>
</evidence>
<dbReference type="GO" id="GO:0020037">
    <property type="term" value="F:heme binding"/>
    <property type="evidence" value="ECO:0007669"/>
    <property type="project" value="InterPro"/>
</dbReference>
<dbReference type="Proteomes" id="UP000636949">
    <property type="component" value="Unassembled WGS sequence"/>
</dbReference>
<evidence type="ECO:0000256" key="3">
    <source>
        <dbReference type="ARBA" id="ARBA00022723"/>
    </source>
</evidence>
<gene>
    <name evidence="7" type="ORF">GCM10010995_18420</name>
</gene>
<evidence type="ECO:0000259" key="6">
    <source>
        <dbReference type="Pfam" id="PF20628"/>
    </source>
</evidence>
<dbReference type="AlphaFoldDB" id="A0A8J3E977"/>
<dbReference type="EMBL" id="BMJS01000021">
    <property type="protein sequence ID" value="GGG01283.1"/>
    <property type="molecule type" value="Genomic_DNA"/>
</dbReference>
<proteinExistence type="predicted"/>
<evidence type="ECO:0000256" key="4">
    <source>
        <dbReference type="ARBA" id="ARBA00023002"/>
    </source>
</evidence>
<dbReference type="InterPro" id="IPR048328">
    <property type="entry name" value="Dyp_perox_C"/>
</dbReference>
<keyword evidence="4" id="KW-0560">Oxidoreductase</keyword>
<dbReference type="NCBIfam" id="TIGR01413">
    <property type="entry name" value="Dyp_perox_fam"/>
    <property type="match status" value="1"/>
</dbReference>
<dbReference type="GO" id="GO:0005829">
    <property type="term" value="C:cytosol"/>
    <property type="evidence" value="ECO:0007669"/>
    <property type="project" value="TreeGrafter"/>
</dbReference>
<dbReference type="OrthoDB" id="3251355at2"/>
<dbReference type="PANTHER" id="PTHR30521:SF0">
    <property type="entry name" value="DYP-TYPE PEROXIDASE FAMILY PROTEIN"/>
    <property type="match status" value="1"/>
</dbReference>
<name>A0A8J3E977_9GAMM</name>
<evidence type="ECO:0000256" key="1">
    <source>
        <dbReference type="ARBA" id="ARBA00001970"/>
    </source>
</evidence>
<accession>A0A8J3E977</accession>
<keyword evidence="2 7" id="KW-0575">Peroxidase</keyword>
<dbReference type="InterPro" id="IPR006314">
    <property type="entry name" value="Dyp_peroxidase"/>
</dbReference>
<dbReference type="GO" id="GO:0004601">
    <property type="term" value="F:peroxidase activity"/>
    <property type="evidence" value="ECO:0007669"/>
    <property type="project" value="UniProtKB-KW"/>
</dbReference>
<dbReference type="Pfam" id="PF20628">
    <property type="entry name" value="Dyp_perox_C"/>
    <property type="match status" value="1"/>
</dbReference>
<dbReference type="PANTHER" id="PTHR30521">
    <property type="entry name" value="DEFERROCHELATASE/PEROXIDASE"/>
    <property type="match status" value="1"/>
</dbReference>
<dbReference type="PROSITE" id="PS51404">
    <property type="entry name" value="DYP_PEROXIDASE"/>
    <property type="match status" value="1"/>
</dbReference>
<evidence type="ECO:0000256" key="5">
    <source>
        <dbReference type="ARBA" id="ARBA00023004"/>
    </source>
</evidence>
<reference evidence="7" key="1">
    <citation type="journal article" date="2014" name="Int. J. Syst. Evol. Microbiol.">
        <title>Complete genome sequence of Corynebacterium casei LMG S-19264T (=DSM 44701T), isolated from a smear-ripened cheese.</title>
        <authorList>
            <consortium name="US DOE Joint Genome Institute (JGI-PGF)"/>
            <person name="Walter F."/>
            <person name="Albersmeier A."/>
            <person name="Kalinowski J."/>
            <person name="Ruckert C."/>
        </authorList>
    </citation>
    <scope>NUCLEOTIDE SEQUENCE</scope>
    <source>
        <strain evidence="7">CGMCC 1.15758</strain>
    </source>
</reference>
<dbReference type="RefSeq" id="WP_117003114.1">
    <property type="nucleotide sequence ID" value="NZ_BMJS01000021.1"/>
</dbReference>